<evidence type="ECO:0000256" key="6">
    <source>
        <dbReference type="ARBA" id="ARBA00022692"/>
    </source>
</evidence>
<evidence type="ECO:0000313" key="12">
    <source>
        <dbReference type="Proteomes" id="UP000067625"/>
    </source>
</evidence>
<evidence type="ECO:0000256" key="3">
    <source>
        <dbReference type="ARBA" id="ARBA00008281"/>
    </source>
</evidence>
<gene>
    <name evidence="11" type="primary">fliL</name>
    <name evidence="11" type="ORF">AM592_05245</name>
</gene>
<evidence type="ECO:0000256" key="9">
    <source>
        <dbReference type="ARBA" id="ARBA00023136"/>
    </source>
</evidence>
<keyword evidence="8 10" id="KW-1133">Transmembrane helix</keyword>
<sequence>MNKKLVNVSVIVIVAIAALCTAAFLVLKSSLIEDSNKEPTIDEVLEASVDINDVITNLQGDSIVRISLKLETDSKKAKEKDSTIELLANLKADEIEGAKGKVAFKNKLKEKVNAYMREGQITKVYITSFNLQ</sequence>
<reference evidence="11 12" key="2">
    <citation type="journal article" date="2016" name="Int. J. Syst. Evol. Microbiol.">
        <title>Bacillus gobiensis sp. nov., isolated from a soil sample.</title>
        <authorList>
            <person name="Liu B."/>
            <person name="Liu G.H."/>
            <person name="Cetin S."/>
            <person name="Schumann P."/>
            <person name="Pan Z.Z."/>
            <person name="Chen Q.Q."/>
        </authorList>
    </citation>
    <scope>NUCLEOTIDE SEQUENCE [LARGE SCALE GENOMIC DNA]</scope>
    <source>
        <strain evidence="11 12">FJAT-4402</strain>
    </source>
</reference>
<dbReference type="GO" id="GO:0006935">
    <property type="term" value="P:chemotaxis"/>
    <property type="evidence" value="ECO:0007669"/>
    <property type="project" value="UniProtKB-KW"/>
</dbReference>
<keyword evidence="9 10" id="KW-0472">Membrane</keyword>
<dbReference type="PANTHER" id="PTHR35091:SF2">
    <property type="entry name" value="FLAGELLAR PROTEIN FLIL"/>
    <property type="match status" value="1"/>
</dbReference>
<keyword evidence="11" id="KW-0282">Flagellum</keyword>
<evidence type="ECO:0000256" key="5">
    <source>
        <dbReference type="ARBA" id="ARBA00022500"/>
    </source>
</evidence>
<name>A0A0M3R998_9BACI</name>
<keyword evidence="11" id="KW-0969">Cilium</keyword>
<comment type="subcellular location">
    <subcellularLocation>
        <location evidence="2">Cell membrane</location>
        <topology evidence="2">Single-pass membrane protein</topology>
    </subcellularLocation>
</comment>
<accession>A0A0M3R998</accession>
<dbReference type="Proteomes" id="UP000067625">
    <property type="component" value="Chromosome"/>
</dbReference>
<dbReference type="GO" id="GO:0009425">
    <property type="term" value="C:bacterial-type flagellum basal body"/>
    <property type="evidence" value="ECO:0007669"/>
    <property type="project" value="InterPro"/>
</dbReference>
<keyword evidence="11" id="KW-0966">Cell projection</keyword>
<dbReference type="InterPro" id="IPR005503">
    <property type="entry name" value="FliL"/>
</dbReference>
<keyword evidence="12" id="KW-1185">Reference proteome</keyword>
<comment type="function">
    <text evidence="1 10">Controls the rotational direction of flagella during chemotaxis.</text>
</comment>
<dbReference type="RefSeq" id="WP_053602813.1">
    <property type="nucleotide sequence ID" value="NZ_CP012600.1"/>
</dbReference>
<comment type="similarity">
    <text evidence="3 10">Belongs to the FliL family.</text>
</comment>
<dbReference type="PANTHER" id="PTHR35091">
    <property type="entry name" value="FLAGELLAR PROTEIN FLIL"/>
    <property type="match status" value="1"/>
</dbReference>
<dbReference type="GO" id="GO:0005886">
    <property type="term" value="C:plasma membrane"/>
    <property type="evidence" value="ECO:0007669"/>
    <property type="project" value="UniProtKB-SubCell"/>
</dbReference>
<evidence type="ECO:0000313" key="11">
    <source>
        <dbReference type="EMBL" id="ALC81062.1"/>
    </source>
</evidence>
<dbReference type="EMBL" id="CP012600">
    <property type="protein sequence ID" value="ALC81062.1"/>
    <property type="molecule type" value="Genomic_DNA"/>
</dbReference>
<organism evidence="11 12">
    <name type="scientific">Bacillus gobiensis</name>
    <dbReference type="NCBI Taxonomy" id="1441095"/>
    <lineage>
        <taxon>Bacteria</taxon>
        <taxon>Bacillati</taxon>
        <taxon>Bacillota</taxon>
        <taxon>Bacilli</taxon>
        <taxon>Bacillales</taxon>
        <taxon>Bacillaceae</taxon>
        <taxon>Bacillus</taxon>
    </lineage>
</organism>
<dbReference type="Pfam" id="PF03748">
    <property type="entry name" value="FliL"/>
    <property type="match status" value="1"/>
</dbReference>
<dbReference type="OrthoDB" id="2381796at2"/>
<feature type="transmembrane region" description="Helical" evidence="10">
    <location>
        <begin position="6"/>
        <end position="27"/>
    </location>
</feature>
<proteinExistence type="inferred from homology"/>
<keyword evidence="7 10" id="KW-0283">Flagellar rotation</keyword>
<evidence type="ECO:0000256" key="4">
    <source>
        <dbReference type="ARBA" id="ARBA00022475"/>
    </source>
</evidence>
<dbReference type="STRING" id="1441095.AM592_05245"/>
<evidence type="ECO:0000256" key="7">
    <source>
        <dbReference type="ARBA" id="ARBA00022779"/>
    </source>
</evidence>
<keyword evidence="5 10" id="KW-0145">Chemotaxis</keyword>
<keyword evidence="6 10" id="KW-0812">Transmembrane</keyword>
<reference evidence="12" key="1">
    <citation type="submission" date="2015-08" db="EMBL/GenBank/DDBJ databases">
        <title>Genome sequencing project for genomic taxonomy and phylogenomics of Bacillus-like bacteria.</title>
        <authorList>
            <person name="Liu B."/>
            <person name="Wang J."/>
            <person name="Zhu Y."/>
            <person name="Liu G."/>
            <person name="Chen Q."/>
            <person name="Chen Z."/>
            <person name="Lan J."/>
            <person name="Che J."/>
            <person name="Ge C."/>
            <person name="Shi H."/>
            <person name="Pan Z."/>
            <person name="Liu X."/>
        </authorList>
    </citation>
    <scope>NUCLEOTIDE SEQUENCE [LARGE SCALE GENOMIC DNA]</scope>
    <source>
        <strain evidence="12">FJAT-4402</strain>
    </source>
</reference>
<dbReference type="AlphaFoldDB" id="A0A0M3R998"/>
<evidence type="ECO:0000256" key="10">
    <source>
        <dbReference type="RuleBase" id="RU364125"/>
    </source>
</evidence>
<evidence type="ECO:0000256" key="8">
    <source>
        <dbReference type="ARBA" id="ARBA00022989"/>
    </source>
</evidence>
<dbReference type="GO" id="GO:0071978">
    <property type="term" value="P:bacterial-type flagellum-dependent swarming motility"/>
    <property type="evidence" value="ECO:0007669"/>
    <property type="project" value="TreeGrafter"/>
</dbReference>
<evidence type="ECO:0000256" key="2">
    <source>
        <dbReference type="ARBA" id="ARBA00004162"/>
    </source>
</evidence>
<evidence type="ECO:0000256" key="1">
    <source>
        <dbReference type="ARBA" id="ARBA00002254"/>
    </source>
</evidence>
<keyword evidence="4 10" id="KW-1003">Cell membrane</keyword>
<dbReference type="PATRIC" id="fig|1441095.3.peg.1143"/>
<protein>
    <recommendedName>
        <fullName evidence="10">Flagellar protein FliL</fullName>
    </recommendedName>
</protein>